<gene>
    <name evidence="1" type="ORF">GPICK_15030</name>
</gene>
<dbReference type="SUPFAM" id="SSF53335">
    <property type="entry name" value="S-adenosyl-L-methionine-dependent methyltransferases"/>
    <property type="match status" value="1"/>
</dbReference>
<dbReference type="InterPro" id="IPR029063">
    <property type="entry name" value="SAM-dependent_MTases_sf"/>
</dbReference>
<sequence>MEQHLATLHPVTDPVDTERALSLLLVAGALDDPGLRRRIRRLHERSAACAATPGGIWAPGGIITPEVRSTTALLIPQEEIGAAFRRLLRLAVSFECSLEGTPLHRAPSWPDCSERLDLPFRTASPARLLERLAADAGLRRTFLFSLFVPRRHGASFDRYPGQGAFLRRWLGKSGSPRRERLRCLDAACGAGEGSYGLASLLLDAGFPPHCFQILGASREPLEIFAAVHGFFPHDPPRQEVFRQIRDGLHAGGALTRIAFTAEELTAPERGERYDIILCNGILGGPFIHERSALERAVAGICRRLAAGGVVLAADRFHEGWKRSVPSERVGELFAAAGLRVEAAGEGIAGIRTG</sequence>
<dbReference type="Proteomes" id="UP000057609">
    <property type="component" value="Chromosome"/>
</dbReference>
<accession>A0A0B5BH46</accession>
<keyword evidence="2" id="KW-1185">Reference proteome</keyword>
<dbReference type="AlphaFoldDB" id="A0A0B5BH46"/>
<evidence type="ECO:0000313" key="1">
    <source>
        <dbReference type="EMBL" id="AJE04499.1"/>
    </source>
</evidence>
<dbReference type="RefSeq" id="WP_039744560.1">
    <property type="nucleotide sequence ID" value="NZ_CP009788.1"/>
</dbReference>
<evidence type="ECO:0000313" key="2">
    <source>
        <dbReference type="Proteomes" id="UP000057609"/>
    </source>
</evidence>
<proteinExistence type="predicted"/>
<name>A0A0B5BH46_9BACT</name>
<dbReference type="KEGG" id="gpi:GPICK_15030"/>
<reference evidence="1 2" key="1">
    <citation type="journal article" date="2015" name="Genome Announc.">
        <title>Complete Genome of Geobacter pickeringii G13T, a Metal-Reducing Isolate from Sedimentary Kaolin Deposits.</title>
        <authorList>
            <person name="Badalamenti J.P."/>
            <person name="Bond D.R."/>
        </authorList>
    </citation>
    <scope>NUCLEOTIDE SEQUENCE [LARGE SCALE GENOMIC DNA]</scope>
    <source>
        <strain evidence="1 2">G13</strain>
    </source>
</reference>
<dbReference type="EMBL" id="CP009788">
    <property type="protein sequence ID" value="AJE04499.1"/>
    <property type="molecule type" value="Genomic_DNA"/>
</dbReference>
<dbReference type="OrthoDB" id="5394363at2"/>
<protein>
    <submittedName>
        <fullName evidence="1">Chemotaxis protein CheR</fullName>
    </submittedName>
</protein>
<dbReference type="STRING" id="345632.GPICK_15030"/>
<organism evidence="1 2">
    <name type="scientific">Geobacter pickeringii</name>
    <dbReference type="NCBI Taxonomy" id="345632"/>
    <lineage>
        <taxon>Bacteria</taxon>
        <taxon>Pseudomonadati</taxon>
        <taxon>Thermodesulfobacteriota</taxon>
        <taxon>Desulfuromonadia</taxon>
        <taxon>Geobacterales</taxon>
        <taxon>Geobacteraceae</taxon>
        <taxon>Geobacter</taxon>
    </lineage>
</organism>
<dbReference type="HOGENOM" id="CLU_762387_0_0_7"/>
<dbReference type="Gene3D" id="3.40.50.150">
    <property type="entry name" value="Vaccinia Virus protein VP39"/>
    <property type="match status" value="1"/>
</dbReference>